<name>A0A0X8XZ14_9EURY</name>
<reference evidence="2 3" key="1">
    <citation type="submission" date="2016-01" db="EMBL/GenBank/DDBJ databases">
        <authorList>
            <person name="Manzoor S."/>
        </authorList>
    </citation>
    <scope>NUCLEOTIDE SEQUENCE [LARGE SCALE GENOMIC DNA]</scope>
    <source>
        <strain evidence="2">Methanoculleus sp MAB1</strain>
    </source>
</reference>
<proteinExistence type="predicted"/>
<evidence type="ECO:0000256" key="1">
    <source>
        <dbReference type="SAM" id="MobiDB-lite"/>
    </source>
</evidence>
<feature type="compositionally biased region" description="Low complexity" evidence="1">
    <location>
        <begin position="218"/>
        <end position="228"/>
    </location>
</feature>
<sequence>MRPVTRRLLLLACSLCLLAGMAQGVPCDRDGDDTLTAPELATAILDSLDARFMGGTVEAPSPVDLRDAAFIYEHWDGRTLTITDSSGRTTTLSRPLRRIALFNSDTLEMLRSIGVEPDRIVGVSKYVLEDPVFYPEYQGTANLGSTWAPDYEQAASIRPDAVFLYATLSESSCADIEKTLRSIDPGIRFFRFDSYRPATYAEEARSSGSSSGKKRRPGGSSRSTGTSPVAWQGWSMRSRLRTGCRSTWRAGTTTRVPGKARATTRRSSLPAAGTSSARTRSSTRWSTLRRSSAGTRTSS</sequence>
<dbReference type="Gene3D" id="3.40.50.1980">
    <property type="entry name" value="Nitrogenase molybdenum iron protein domain"/>
    <property type="match status" value="1"/>
</dbReference>
<gene>
    <name evidence="2" type="ORF">MMAB1_3139</name>
</gene>
<feature type="region of interest" description="Disordered" evidence="1">
    <location>
        <begin position="245"/>
        <end position="299"/>
    </location>
</feature>
<feature type="region of interest" description="Disordered" evidence="1">
    <location>
        <begin position="201"/>
        <end position="232"/>
    </location>
</feature>
<dbReference type="PANTHER" id="PTHR30535">
    <property type="entry name" value="VITAMIN B12-BINDING PROTEIN"/>
    <property type="match status" value="1"/>
</dbReference>
<dbReference type="KEGG" id="mema:MMAB1_3139"/>
<protein>
    <recommendedName>
        <fullName evidence="4">Fe/B12 periplasmic-binding domain-containing protein</fullName>
    </recommendedName>
</protein>
<evidence type="ECO:0000313" key="2">
    <source>
        <dbReference type="EMBL" id="CVK34352.1"/>
    </source>
</evidence>
<dbReference type="PANTHER" id="PTHR30535:SF34">
    <property type="entry name" value="MOLYBDATE-BINDING PROTEIN MOLA"/>
    <property type="match status" value="1"/>
</dbReference>
<accession>A0A0X8XZ14</accession>
<dbReference type="PROSITE" id="PS00018">
    <property type="entry name" value="EF_HAND_1"/>
    <property type="match status" value="1"/>
</dbReference>
<evidence type="ECO:0008006" key="4">
    <source>
        <dbReference type="Google" id="ProtNLM"/>
    </source>
</evidence>
<organism evidence="2 3">
    <name type="scientific">Methanoculleus bourgensis</name>
    <dbReference type="NCBI Taxonomy" id="83986"/>
    <lineage>
        <taxon>Archaea</taxon>
        <taxon>Methanobacteriati</taxon>
        <taxon>Methanobacteriota</taxon>
        <taxon>Stenosarchaea group</taxon>
        <taxon>Methanomicrobia</taxon>
        <taxon>Methanomicrobiales</taxon>
        <taxon>Methanomicrobiaceae</taxon>
        <taxon>Methanoculleus</taxon>
    </lineage>
</organism>
<dbReference type="AlphaFoldDB" id="A0A0X8XZ14"/>
<evidence type="ECO:0000313" key="3">
    <source>
        <dbReference type="Proteomes" id="UP000069850"/>
    </source>
</evidence>
<dbReference type="InterPro" id="IPR018247">
    <property type="entry name" value="EF_Hand_1_Ca_BS"/>
</dbReference>
<dbReference type="SUPFAM" id="SSF53807">
    <property type="entry name" value="Helical backbone' metal receptor"/>
    <property type="match status" value="1"/>
</dbReference>
<feature type="compositionally biased region" description="Low complexity" evidence="1">
    <location>
        <begin position="271"/>
        <end position="293"/>
    </location>
</feature>
<dbReference type="EMBL" id="LT158599">
    <property type="protein sequence ID" value="CVK34352.1"/>
    <property type="molecule type" value="Genomic_DNA"/>
</dbReference>
<dbReference type="Proteomes" id="UP000069850">
    <property type="component" value="Chromosome 1"/>
</dbReference>
<dbReference type="InterPro" id="IPR050902">
    <property type="entry name" value="ABC_Transporter_SBP"/>
</dbReference>